<accession>A0A482WJC7</accession>
<comment type="caution">
    <text evidence="1">The sequence shown here is derived from an EMBL/GenBank/DDBJ whole genome shotgun (WGS) entry which is preliminary data.</text>
</comment>
<dbReference type="Proteomes" id="UP000291343">
    <property type="component" value="Unassembled WGS sequence"/>
</dbReference>
<gene>
    <name evidence="1" type="ORF">LSTR_LSTR006992</name>
</gene>
<reference evidence="1 2" key="1">
    <citation type="journal article" date="2017" name="Gigascience">
        <title>Genome sequence of the small brown planthopper, Laodelphax striatellus.</title>
        <authorList>
            <person name="Zhu J."/>
            <person name="Jiang F."/>
            <person name="Wang X."/>
            <person name="Yang P."/>
            <person name="Bao Y."/>
            <person name="Zhao W."/>
            <person name="Wang W."/>
            <person name="Lu H."/>
            <person name="Wang Q."/>
            <person name="Cui N."/>
            <person name="Li J."/>
            <person name="Chen X."/>
            <person name="Luo L."/>
            <person name="Yu J."/>
            <person name="Kang L."/>
            <person name="Cui F."/>
        </authorList>
    </citation>
    <scope>NUCLEOTIDE SEQUENCE [LARGE SCALE GENOMIC DNA]</scope>
    <source>
        <strain evidence="1">Lst14</strain>
    </source>
</reference>
<dbReference type="InParanoid" id="A0A482WJC7"/>
<dbReference type="OrthoDB" id="6630317at2759"/>
<proteinExistence type="predicted"/>
<evidence type="ECO:0000313" key="1">
    <source>
        <dbReference type="EMBL" id="RZF33614.1"/>
    </source>
</evidence>
<dbReference type="AlphaFoldDB" id="A0A482WJC7"/>
<evidence type="ECO:0000313" key="2">
    <source>
        <dbReference type="Proteomes" id="UP000291343"/>
    </source>
</evidence>
<name>A0A482WJC7_LAOST</name>
<sequence>MLIGRTALPRAVGMGPEELELDGELPEVASSKDGQHIPVCKSLVLCIFFQVPQHSFADGLAVIENRIRDDMLDERLLQLTDYVRNFWMARVGIATLSAFKMVRRTNNSCEIFHTKLLLALGRRKNVWSFVSKYRMI</sequence>
<keyword evidence="2" id="KW-1185">Reference proteome</keyword>
<organism evidence="1 2">
    <name type="scientific">Laodelphax striatellus</name>
    <name type="common">Small brown planthopper</name>
    <name type="synonym">Delphax striatella</name>
    <dbReference type="NCBI Taxonomy" id="195883"/>
    <lineage>
        <taxon>Eukaryota</taxon>
        <taxon>Metazoa</taxon>
        <taxon>Ecdysozoa</taxon>
        <taxon>Arthropoda</taxon>
        <taxon>Hexapoda</taxon>
        <taxon>Insecta</taxon>
        <taxon>Pterygota</taxon>
        <taxon>Neoptera</taxon>
        <taxon>Paraneoptera</taxon>
        <taxon>Hemiptera</taxon>
        <taxon>Auchenorrhyncha</taxon>
        <taxon>Fulgoroidea</taxon>
        <taxon>Delphacidae</taxon>
        <taxon>Criomorphinae</taxon>
        <taxon>Laodelphax</taxon>
    </lineage>
</organism>
<protein>
    <submittedName>
        <fullName evidence="1">Uncharacterized protein</fullName>
    </submittedName>
</protein>
<dbReference type="EMBL" id="QKKF02033617">
    <property type="protein sequence ID" value="RZF33614.1"/>
    <property type="molecule type" value="Genomic_DNA"/>
</dbReference>